<name>A0A8B3RGI3_BIFAN</name>
<proteinExistence type="predicted"/>
<dbReference type="AlphaFoldDB" id="A0A8B3RGI3"/>
<dbReference type="Proteomes" id="UP000293613">
    <property type="component" value="Unassembled WGS sequence"/>
</dbReference>
<gene>
    <name evidence="1" type="ORF">PG2011B_1639</name>
</gene>
<evidence type="ECO:0000313" key="1">
    <source>
        <dbReference type="EMBL" id="RYM92195.1"/>
    </source>
</evidence>
<comment type="caution">
    <text evidence="1">The sequence shown here is derived from an EMBL/GenBank/DDBJ whole genome shotgun (WGS) entry which is preliminary data.</text>
</comment>
<accession>A0A8B3RGI3</accession>
<sequence>MGVGYPPIIHNHPQEMWITSRWVECGNDTFHMKQNTACLSVCTKKLDTLRYEEESS</sequence>
<dbReference type="EMBL" id="RSCO01000038">
    <property type="protein sequence ID" value="RYM92195.1"/>
    <property type="molecule type" value="Genomic_DNA"/>
</dbReference>
<organism evidence="1 2">
    <name type="scientific">Bifidobacterium animalis subsp. lactis</name>
    <name type="common">Bifidobacterium lactis</name>
    <dbReference type="NCBI Taxonomy" id="302911"/>
    <lineage>
        <taxon>Bacteria</taxon>
        <taxon>Bacillati</taxon>
        <taxon>Actinomycetota</taxon>
        <taxon>Actinomycetes</taxon>
        <taxon>Bifidobacteriales</taxon>
        <taxon>Bifidobacteriaceae</taxon>
        <taxon>Bifidobacterium</taxon>
    </lineage>
</organism>
<protein>
    <submittedName>
        <fullName evidence="1">Uncharacterized protein</fullName>
    </submittedName>
</protein>
<evidence type="ECO:0000313" key="2">
    <source>
        <dbReference type="Proteomes" id="UP000293613"/>
    </source>
</evidence>
<reference evidence="1 2" key="1">
    <citation type="journal article" date="2019" name="Appl. Environ. Microbiol.">
        <title>Dissecting the evolutionary development of the Bifidobacterium animalis species through comparative genomics analyses.</title>
        <authorList>
            <person name="Lugli G.A."/>
            <person name="Mancino W."/>
            <person name="Milani C."/>
            <person name="Duranti S."/>
            <person name="Mancabelli L."/>
            <person name="Napoli S."/>
            <person name="Mangifesta M."/>
            <person name="Viappiani A."/>
            <person name="Anzalone R."/>
            <person name="Longhi G."/>
            <person name="van Sinderen D."/>
            <person name="Ventura M."/>
            <person name="Turroni F."/>
        </authorList>
    </citation>
    <scope>NUCLEOTIDE SEQUENCE [LARGE SCALE GENOMIC DNA]</scope>
    <source>
        <strain evidence="1 2">2011B</strain>
    </source>
</reference>